<evidence type="ECO:0000256" key="6">
    <source>
        <dbReference type="ARBA" id="ARBA00023136"/>
    </source>
</evidence>
<feature type="transmembrane region" description="Helical" evidence="7">
    <location>
        <begin position="170"/>
        <end position="193"/>
    </location>
</feature>
<feature type="transmembrane region" description="Helical" evidence="7">
    <location>
        <begin position="138"/>
        <end position="158"/>
    </location>
</feature>
<name>A0ABY0CQ80_9DELT</name>
<reference evidence="8 9" key="1">
    <citation type="submission" date="2019-01" db="EMBL/GenBank/DDBJ databases">
        <title>Lujinxingia litoralis gen. nov., sp. nov. and Lujinxingia sediminis gen. nov., sp. nov., new members in the order Bradymonadales, isolated from coastal sediment.</title>
        <authorList>
            <person name="Li C.-M."/>
        </authorList>
    </citation>
    <scope>NUCLEOTIDE SEQUENCE [LARGE SCALE GENOMIC DNA]</scope>
    <source>
        <strain evidence="8 9">SEH01</strain>
    </source>
</reference>
<keyword evidence="9" id="KW-1185">Reference proteome</keyword>
<keyword evidence="4 7" id="KW-0812">Transmembrane</keyword>
<dbReference type="PANTHER" id="PTHR30589">
    <property type="entry name" value="PROLIPOPROTEIN DIACYLGLYCERYL TRANSFERASE"/>
    <property type="match status" value="1"/>
</dbReference>
<feature type="transmembrane region" description="Helical" evidence="7">
    <location>
        <begin position="106"/>
        <end position="126"/>
    </location>
</feature>
<feature type="transmembrane region" description="Helical" evidence="7">
    <location>
        <begin position="236"/>
        <end position="253"/>
    </location>
</feature>
<protein>
    <recommendedName>
        <fullName evidence="10">Phosphatidylglycerol--prolipoprotein diacylglyceryl transferase</fullName>
    </recommendedName>
</protein>
<evidence type="ECO:0000256" key="4">
    <source>
        <dbReference type="ARBA" id="ARBA00022692"/>
    </source>
</evidence>
<accession>A0ABY0CQ80</accession>
<dbReference type="InterPro" id="IPR001640">
    <property type="entry name" value="Lgt"/>
</dbReference>
<dbReference type="Pfam" id="PF01790">
    <property type="entry name" value="LGT"/>
    <property type="match status" value="1"/>
</dbReference>
<evidence type="ECO:0000256" key="5">
    <source>
        <dbReference type="ARBA" id="ARBA00022989"/>
    </source>
</evidence>
<feature type="transmembrane region" description="Helical" evidence="7">
    <location>
        <begin position="262"/>
        <end position="279"/>
    </location>
</feature>
<keyword evidence="6 7" id="KW-0472">Membrane</keyword>
<evidence type="ECO:0000256" key="1">
    <source>
        <dbReference type="ARBA" id="ARBA00007150"/>
    </source>
</evidence>
<keyword evidence="5 7" id="KW-1133">Transmembrane helix</keyword>
<sequence length="347" mass="39473">MRYACRPVGLLSRSDPISRFDVADVQRFYPRGRPPQPATFDWSFTMNLLGVLPYWQLGPWELGPLTLHSFGLSVAIGVALALSILGSRGQKILGVSGDRMQNFGMWLLIFGWCFSHVFEVVAYQPHIILEDPLVLFKVWGSISSVGGLIGGVIAFLIWRVRNPYEDHIGWSNVAAFTLPIAFFFGRIGCALVHDHPGADATNFVVWEWIRSIFGDSLPEVWPLALQYPDGVPRHDLGFYEAIIFFFLTLFVLYKGRKPQRRGYYLWTLPLLYAPFRFLFDFLRVTPGEAGLHGDTRYLMLTPAQWVAIGMFILGLFLWSKLRNEPLETWKGLEKSTSDDEEPESSSE</sequence>
<dbReference type="EMBL" id="SADD01000011">
    <property type="protein sequence ID" value="RVU42648.1"/>
    <property type="molecule type" value="Genomic_DNA"/>
</dbReference>
<proteinExistence type="inferred from homology"/>
<comment type="similarity">
    <text evidence="1">Belongs to the Lgt family.</text>
</comment>
<feature type="transmembrane region" description="Helical" evidence="7">
    <location>
        <begin position="65"/>
        <end position="85"/>
    </location>
</feature>
<dbReference type="Proteomes" id="UP000282926">
    <property type="component" value="Unassembled WGS sequence"/>
</dbReference>
<dbReference type="PANTHER" id="PTHR30589:SF0">
    <property type="entry name" value="PHOSPHATIDYLGLYCEROL--PROLIPOPROTEIN DIACYLGLYCERYL TRANSFERASE"/>
    <property type="match status" value="1"/>
</dbReference>
<evidence type="ECO:0000256" key="3">
    <source>
        <dbReference type="ARBA" id="ARBA00022679"/>
    </source>
</evidence>
<gene>
    <name evidence="8" type="ORF">EA187_15790</name>
</gene>
<evidence type="ECO:0000256" key="2">
    <source>
        <dbReference type="ARBA" id="ARBA00022475"/>
    </source>
</evidence>
<evidence type="ECO:0000313" key="9">
    <source>
        <dbReference type="Proteomes" id="UP000282926"/>
    </source>
</evidence>
<keyword evidence="2" id="KW-1003">Cell membrane</keyword>
<evidence type="ECO:0000313" key="8">
    <source>
        <dbReference type="EMBL" id="RVU42648.1"/>
    </source>
</evidence>
<organism evidence="8 9">
    <name type="scientific">Lujinxingia sediminis</name>
    <dbReference type="NCBI Taxonomy" id="2480984"/>
    <lineage>
        <taxon>Bacteria</taxon>
        <taxon>Deltaproteobacteria</taxon>
        <taxon>Bradymonadales</taxon>
        <taxon>Lujinxingiaceae</taxon>
        <taxon>Lujinxingia</taxon>
    </lineage>
</organism>
<evidence type="ECO:0000256" key="7">
    <source>
        <dbReference type="SAM" id="Phobius"/>
    </source>
</evidence>
<feature type="transmembrane region" description="Helical" evidence="7">
    <location>
        <begin position="299"/>
        <end position="318"/>
    </location>
</feature>
<evidence type="ECO:0008006" key="10">
    <source>
        <dbReference type="Google" id="ProtNLM"/>
    </source>
</evidence>
<comment type="caution">
    <text evidence="8">The sequence shown here is derived from an EMBL/GenBank/DDBJ whole genome shotgun (WGS) entry which is preliminary data.</text>
</comment>
<keyword evidence="3" id="KW-0808">Transferase</keyword>